<name>G0UWY7_TRYCI</name>
<dbReference type="EMBL" id="HE575323">
    <property type="protein sequence ID" value="CCC93904.1"/>
    <property type="molecule type" value="Genomic_DNA"/>
</dbReference>
<reference evidence="2" key="1">
    <citation type="journal article" date="2012" name="Proc. Natl. Acad. Sci. U.S.A.">
        <title>Antigenic diversity is generated by distinct evolutionary mechanisms in African trypanosome species.</title>
        <authorList>
            <person name="Jackson A.P."/>
            <person name="Berry A."/>
            <person name="Aslett M."/>
            <person name="Allison H.C."/>
            <person name="Burton P."/>
            <person name="Vavrova-Anderson J."/>
            <person name="Brown R."/>
            <person name="Browne H."/>
            <person name="Corton N."/>
            <person name="Hauser H."/>
            <person name="Gamble J."/>
            <person name="Gilderthorp R."/>
            <person name="Marcello L."/>
            <person name="McQuillan J."/>
            <person name="Otto T.D."/>
            <person name="Quail M.A."/>
            <person name="Sanders M.J."/>
            <person name="van Tonder A."/>
            <person name="Ginger M.L."/>
            <person name="Field M.C."/>
            <person name="Barry J.D."/>
            <person name="Hertz-Fowler C."/>
            <person name="Berriman M."/>
        </authorList>
    </citation>
    <scope>NUCLEOTIDE SEQUENCE</scope>
    <source>
        <strain evidence="2">IL3000</strain>
    </source>
</reference>
<feature type="transmembrane region" description="Helical" evidence="1">
    <location>
        <begin position="348"/>
        <end position="366"/>
    </location>
</feature>
<proteinExistence type="predicted"/>
<keyword evidence="1" id="KW-0812">Transmembrane</keyword>
<feature type="transmembrane region" description="Helical" evidence="1">
    <location>
        <begin position="286"/>
        <end position="305"/>
    </location>
</feature>
<feature type="transmembrane region" description="Helical" evidence="1">
    <location>
        <begin position="325"/>
        <end position="342"/>
    </location>
</feature>
<dbReference type="VEuPathDB" id="TriTrypDB:TcIL3000_10_6770"/>
<protein>
    <submittedName>
        <fullName evidence="2">Uncharacterized protein</fullName>
    </submittedName>
</protein>
<evidence type="ECO:0000313" key="2">
    <source>
        <dbReference type="EMBL" id="CCC93904.1"/>
    </source>
</evidence>
<organism evidence="2">
    <name type="scientific">Trypanosoma congolense (strain IL3000)</name>
    <dbReference type="NCBI Taxonomy" id="1068625"/>
    <lineage>
        <taxon>Eukaryota</taxon>
        <taxon>Discoba</taxon>
        <taxon>Euglenozoa</taxon>
        <taxon>Kinetoplastea</taxon>
        <taxon>Metakinetoplastina</taxon>
        <taxon>Trypanosomatida</taxon>
        <taxon>Trypanosomatidae</taxon>
        <taxon>Trypanosoma</taxon>
        <taxon>Nannomonas</taxon>
    </lineage>
</organism>
<feature type="transmembrane region" description="Helical" evidence="1">
    <location>
        <begin position="145"/>
        <end position="164"/>
    </location>
</feature>
<dbReference type="AlphaFoldDB" id="G0UWY7"/>
<feature type="transmembrane region" description="Helical" evidence="1">
    <location>
        <begin position="99"/>
        <end position="125"/>
    </location>
</feature>
<keyword evidence="1" id="KW-1133">Transmembrane helix</keyword>
<feature type="transmembrane region" description="Helical" evidence="1">
    <location>
        <begin position="29"/>
        <end position="46"/>
    </location>
</feature>
<feature type="transmembrane region" description="Helical" evidence="1">
    <location>
        <begin position="228"/>
        <end position="248"/>
    </location>
</feature>
<accession>G0UWY7</accession>
<keyword evidence="1" id="KW-0472">Membrane</keyword>
<evidence type="ECO:0000256" key="1">
    <source>
        <dbReference type="SAM" id="Phobius"/>
    </source>
</evidence>
<gene>
    <name evidence="2" type="ORF">TCIL3000_10_6770</name>
</gene>
<sequence length="384" mass="42575">MFGPLPGDVGEFGSCSGPCFSTVFRYPPLVLYALSIVFLLCLFFSGSDTAPVANILSGAAMICFITARTLRGVLHYLWRERGRITFARVRECVALRAPYGLKSAGVIYMILTDAVFLPLCVAVSAFGKADLLFITDVLYPSHVDYPILCDVIPLCTLLLLSISWSSLLSEEESRSVPLQGIKAFLYHGVLALGAWLEVPTLALLSSMLPCHQNKMSFLSDEECLSPQHHWYIARGFFFLLVYTIVVDIANGSLTTVSDRFVNLQLCDGYLLQLMLAHRLFYIYGAAYFRGVLWCFCCALFSLAILSKLKVALFSSCRVLQYLSKASLMLCALSSICCMAAPFGGYAVYMWLGLLLIGWVLSISTFVRHFGFALCERQDIILLDV</sequence>
<feature type="transmembrane region" description="Helical" evidence="1">
    <location>
        <begin position="52"/>
        <end position="78"/>
    </location>
</feature>
<feature type="transmembrane region" description="Helical" evidence="1">
    <location>
        <begin position="184"/>
        <end position="208"/>
    </location>
</feature>